<dbReference type="EMBL" id="CAVNYO010000480">
    <property type="protein sequence ID" value="CAK5284576.1"/>
    <property type="molecule type" value="Genomic_DNA"/>
</dbReference>
<name>A0AAD2K963_9AGAR</name>
<gene>
    <name evidence="1" type="ORF">MYCIT1_LOCUS14821</name>
    <name evidence="2" type="ORF">MYCIT1_LOCUS37896</name>
</gene>
<dbReference type="EMBL" id="CAVNYO010000166">
    <property type="protein sequence ID" value="CAK5270420.1"/>
    <property type="molecule type" value="Genomic_DNA"/>
</dbReference>
<keyword evidence="3" id="KW-1185">Reference proteome</keyword>
<proteinExistence type="predicted"/>
<accession>A0AAD2K963</accession>
<feature type="non-terminal residue" evidence="2">
    <location>
        <position position="1"/>
    </location>
</feature>
<evidence type="ECO:0000313" key="2">
    <source>
        <dbReference type="EMBL" id="CAK5284576.1"/>
    </source>
</evidence>
<comment type="caution">
    <text evidence="2">The sequence shown here is derived from an EMBL/GenBank/DDBJ whole genome shotgun (WGS) entry which is preliminary data.</text>
</comment>
<organism evidence="2 3">
    <name type="scientific">Mycena citricolor</name>
    <dbReference type="NCBI Taxonomy" id="2018698"/>
    <lineage>
        <taxon>Eukaryota</taxon>
        <taxon>Fungi</taxon>
        <taxon>Dikarya</taxon>
        <taxon>Basidiomycota</taxon>
        <taxon>Agaricomycotina</taxon>
        <taxon>Agaricomycetes</taxon>
        <taxon>Agaricomycetidae</taxon>
        <taxon>Agaricales</taxon>
        <taxon>Marasmiineae</taxon>
        <taxon>Mycenaceae</taxon>
        <taxon>Mycena</taxon>
    </lineage>
</organism>
<protein>
    <submittedName>
        <fullName evidence="2">Uncharacterized protein</fullName>
    </submittedName>
</protein>
<reference evidence="2" key="1">
    <citation type="submission" date="2023-11" db="EMBL/GenBank/DDBJ databases">
        <authorList>
            <person name="De Vega J J."/>
            <person name="De Vega J J."/>
        </authorList>
    </citation>
    <scope>NUCLEOTIDE SEQUENCE</scope>
</reference>
<evidence type="ECO:0000313" key="1">
    <source>
        <dbReference type="EMBL" id="CAK5270420.1"/>
    </source>
</evidence>
<evidence type="ECO:0000313" key="3">
    <source>
        <dbReference type="Proteomes" id="UP001295794"/>
    </source>
</evidence>
<dbReference type="AlphaFoldDB" id="A0AAD2K963"/>
<dbReference type="Proteomes" id="UP001295794">
    <property type="component" value="Unassembled WGS sequence"/>
</dbReference>
<sequence length="185" mass="21293">PYFHHPRGDSFAPLPHDSCCSVHTCCNVGMSLQSFIPWRRLARESSRPTRHFGHRLLDLCPHFRGSQATPCHILFRNRLELRLPWIWDAHSRQQRSSKCDRLTRASSLSPRLVNIWHALHSHARLSIRYRLSILTRFSVGRATVGVIWRIDSNARSRGIAWGDPVAAARPGKYGRMNRTLDGSNR</sequence>